<organism evidence="1 2">
    <name type="scientific">Rhododendron griersonianum</name>
    <dbReference type="NCBI Taxonomy" id="479676"/>
    <lineage>
        <taxon>Eukaryota</taxon>
        <taxon>Viridiplantae</taxon>
        <taxon>Streptophyta</taxon>
        <taxon>Embryophyta</taxon>
        <taxon>Tracheophyta</taxon>
        <taxon>Spermatophyta</taxon>
        <taxon>Magnoliopsida</taxon>
        <taxon>eudicotyledons</taxon>
        <taxon>Gunneridae</taxon>
        <taxon>Pentapetalae</taxon>
        <taxon>asterids</taxon>
        <taxon>Ericales</taxon>
        <taxon>Ericaceae</taxon>
        <taxon>Ericoideae</taxon>
        <taxon>Rhodoreae</taxon>
        <taxon>Rhododendron</taxon>
    </lineage>
</organism>
<accession>A0AAV6ID63</accession>
<keyword evidence="2" id="KW-1185">Reference proteome</keyword>
<proteinExistence type="predicted"/>
<name>A0AAV6ID63_9ERIC</name>
<sequence>MNLPQIFTVTIDRRGHIQVLGAHNPPPIHVLGAHNPIPDHNVGLMQLLDPPVVVEVAGEEGLLQLLDPPVVAEVAGEDDHMLVEDMAVDDEGDDGIIGVFIVVVAVAASAF</sequence>
<reference evidence="1" key="1">
    <citation type="submission" date="2020-08" db="EMBL/GenBank/DDBJ databases">
        <title>Plant Genome Project.</title>
        <authorList>
            <person name="Zhang R.-G."/>
        </authorList>
    </citation>
    <scope>NUCLEOTIDE SEQUENCE</scope>
    <source>
        <strain evidence="1">WSP0</strain>
        <tissue evidence="1">Leaf</tissue>
    </source>
</reference>
<dbReference type="Proteomes" id="UP000823749">
    <property type="component" value="Chromosome 11"/>
</dbReference>
<dbReference type="AlphaFoldDB" id="A0AAV6ID63"/>
<evidence type="ECO:0000313" key="1">
    <source>
        <dbReference type="EMBL" id="KAG5526591.1"/>
    </source>
</evidence>
<comment type="caution">
    <text evidence="1">The sequence shown here is derived from an EMBL/GenBank/DDBJ whole genome shotgun (WGS) entry which is preliminary data.</text>
</comment>
<protein>
    <submittedName>
        <fullName evidence="1">Uncharacterized protein</fullName>
    </submittedName>
</protein>
<dbReference type="EMBL" id="JACTNZ010000011">
    <property type="protein sequence ID" value="KAG5526591.1"/>
    <property type="molecule type" value="Genomic_DNA"/>
</dbReference>
<gene>
    <name evidence="1" type="ORF">RHGRI_032761</name>
</gene>
<evidence type="ECO:0000313" key="2">
    <source>
        <dbReference type="Proteomes" id="UP000823749"/>
    </source>
</evidence>